<evidence type="ECO:0000313" key="2">
    <source>
        <dbReference type="EMBL" id="AAN09871.1"/>
    </source>
</evidence>
<accession>Q8H863</accession>
<gene>
    <name evidence="2" type="primary">OSJNBb0005F01.17</name>
</gene>
<name>Q8H863_ORYSJ</name>
<dbReference type="AlphaFoldDB" id="Q8H863"/>
<sequence>MVSLCSSSRFDLVFEMKGRWRREGAAAMAMRLNEAVWHATGGSVWRRRQELAFLWADCESGYDGPAAVSPFSSSKSGNGSSDGEGGGWWPGRRWRWSSLKDLRCQIRRLAARSMTSSMRGEVRNYIPSVVPSPHPILHTCLLPPALCQSASYGRPLFKAASELDLDSIVLSGLEGGWIRQARGPRMPVTSWTTTLRAGSNASMDELEDDASGGDQGQHARTNLEAARPRRVGVHDELVEPASCVRTMADQPDLVYDCDLGVTRKEQGTAGV</sequence>
<protein>
    <submittedName>
        <fullName evidence="2">Uncharacterized protein</fullName>
    </submittedName>
</protein>
<reference evidence="3" key="1">
    <citation type="journal article" date="2005" name="Nature">
        <title>The map-based sequence of the rice genome.</title>
        <authorList>
            <consortium name="International rice genome sequencing project (IRGSP)"/>
            <person name="Matsumoto T."/>
            <person name="Wu J."/>
            <person name="Kanamori H."/>
            <person name="Katayose Y."/>
            <person name="Fujisawa M."/>
            <person name="Namiki N."/>
            <person name="Mizuno H."/>
            <person name="Yamamoto K."/>
            <person name="Antonio B.A."/>
            <person name="Baba T."/>
            <person name="Sakata K."/>
            <person name="Nagamura Y."/>
            <person name="Aoki H."/>
            <person name="Arikawa K."/>
            <person name="Arita K."/>
            <person name="Bito T."/>
            <person name="Chiden Y."/>
            <person name="Fujitsuka N."/>
            <person name="Fukunaka R."/>
            <person name="Hamada M."/>
            <person name="Harada C."/>
            <person name="Hayashi A."/>
            <person name="Hijishita S."/>
            <person name="Honda M."/>
            <person name="Hosokawa S."/>
            <person name="Ichikawa Y."/>
            <person name="Idonuma A."/>
            <person name="Iijima M."/>
            <person name="Ikeda M."/>
            <person name="Ikeno M."/>
            <person name="Ito K."/>
            <person name="Ito S."/>
            <person name="Ito T."/>
            <person name="Ito Y."/>
            <person name="Ito Y."/>
            <person name="Iwabuchi A."/>
            <person name="Kamiya K."/>
            <person name="Karasawa W."/>
            <person name="Kurita K."/>
            <person name="Katagiri S."/>
            <person name="Kikuta A."/>
            <person name="Kobayashi H."/>
            <person name="Kobayashi N."/>
            <person name="Machita K."/>
            <person name="Maehara T."/>
            <person name="Masukawa M."/>
            <person name="Mizubayashi T."/>
            <person name="Mukai Y."/>
            <person name="Nagasaki H."/>
            <person name="Nagata Y."/>
            <person name="Naito S."/>
            <person name="Nakashima M."/>
            <person name="Nakama Y."/>
            <person name="Nakamichi Y."/>
            <person name="Nakamura M."/>
            <person name="Meguro A."/>
            <person name="Negishi M."/>
            <person name="Ohta I."/>
            <person name="Ohta T."/>
            <person name="Okamoto M."/>
            <person name="Ono N."/>
            <person name="Saji S."/>
            <person name="Sakaguchi M."/>
            <person name="Sakai K."/>
            <person name="Shibata M."/>
            <person name="Shimokawa T."/>
            <person name="Song J."/>
            <person name="Takazaki Y."/>
            <person name="Terasawa K."/>
            <person name="Tsugane M."/>
            <person name="Tsuji K."/>
            <person name="Ueda S."/>
            <person name="Waki K."/>
            <person name="Yamagata H."/>
            <person name="Yamamoto M."/>
            <person name="Yamamoto S."/>
            <person name="Yamane H."/>
            <person name="Yoshiki S."/>
            <person name="Yoshihara R."/>
            <person name="Yukawa K."/>
            <person name="Zhong H."/>
            <person name="Yano M."/>
            <person name="Yuan Q."/>
            <person name="Ouyang S."/>
            <person name="Liu J."/>
            <person name="Jones K.M."/>
            <person name="Gansberger K."/>
            <person name="Moffat K."/>
            <person name="Hill J."/>
            <person name="Bera J."/>
            <person name="Fadrosh D."/>
            <person name="Jin S."/>
            <person name="Johri S."/>
            <person name="Kim M."/>
            <person name="Overton L."/>
            <person name="Reardon M."/>
            <person name="Tsitrin T."/>
            <person name="Vuong H."/>
            <person name="Weaver B."/>
            <person name="Ciecko A."/>
            <person name="Tallon L."/>
            <person name="Jackson J."/>
            <person name="Pai G."/>
            <person name="Aken S.V."/>
            <person name="Utterback T."/>
            <person name="Reidmuller S."/>
            <person name="Feldblyum T."/>
            <person name="Hsiao J."/>
            <person name="Zismann V."/>
            <person name="Iobst S."/>
            <person name="de Vazeille A.R."/>
            <person name="Buell C.R."/>
            <person name="Ying K."/>
            <person name="Li Y."/>
            <person name="Lu T."/>
            <person name="Huang Y."/>
            <person name="Zhao Q."/>
            <person name="Feng Q."/>
            <person name="Zhang L."/>
            <person name="Zhu J."/>
            <person name="Weng Q."/>
            <person name="Mu J."/>
            <person name="Lu Y."/>
            <person name="Fan D."/>
            <person name="Liu Y."/>
            <person name="Guan J."/>
            <person name="Zhang Y."/>
            <person name="Yu S."/>
            <person name="Liu X."/>
            <person name="Zhang Y."/>
            <person name="Hong G."/>
            <person name="Han B."/>
            <person name="Choisne N."/>
            <person name="Demange N."/>
            <person name="Orjeda G."/>
            <person name="Samain S."/>
            <person name="Cattolico L."/>
            <person name="Pelletier E."/>
            <person name="Couloux A."/>
            <person name="Segurens B."/>
            <person name="Wincker P."/>
            <person name="D'Hont A."/>
            <person name="Scarpelli C."/>
            <person name="Weissenbach J."/>
            <person name="Salanoubat M."/>
            <person name="Quetier F."/>
            <person name="Yu Y."/>
            <person name="Kim H.R."/>
            <person name="Rambo T."/>
            <person name="Currie J."/>
            <person name="Collura K."/>
            <person name="Luo M."/>
            <person name="Yang T."/>
            <person name="Ammiraju J.S.S."/>
            <person name="Engler F."/>
            <person name="Soderlund C."/>
            <person name="Wing R.A."/>
            <person name="Palmer L.E."/>
            <person name="de la Bastide M."/>
            <person name="Spiegel L."/>
            <person name="Nascimento L."/>
            <person name="Zutavern T."/>
            <person name="O'Shaughnessy A."/>
            <person name="Dike S."/>
            <person name="Dedhia N."/>
            <person name="Preston R."/>
            <person name="Balija V."/>
            <person name="McCombie W.R."/>
            <person name="Chow T."/>
            <person name="Chen H."/>
            <person name="Chung M."/>
            <person name="Chen C."/>
            <person name="Shaw J."/>
            <person name="Wu H."/>
            <person name="Hsiao K."/>
            <person name="Chao Y."/>
            <person name="Chu M."/>
            <person name="Cheng C."/>
            <person name="Hour A."/>
            <person name="Lee P."/>
            <person name="Lin S."/>
            <person name="Lin Y."/>
            <person name="Liou J."/>
            <person name="Liu S."/>
            <person name="Hsing Y."/>
            <person name="Raghuvanshi S."/>
            <person name="Mohanty A."/>
            <person name="Bharti A.K."/>
            <person name="Gaur A."/>
            <person name="Gupta V."/>
            <person name="Kumar D."/>
            <person name="Ravi V."/>
            <person name="Vij S."/>
            <person name="Kapur A."/>
            <person name="Khurana P."/>
            <person name="Khurana P."/>
            <person name="Khurana J.P."/>
            <person name="Tyagi A.K."/>
            <person name="Gaikwad K."/>
            <person name="Singh A."/>
            <person name="Dalal V."/>
            <person name="Srivastava S."/>
            <person name="Dixit A."/>
            <person name="Pal A.K."/>
            <person name="Ghazi I.A."/>
            <person name="Yadav M."/>
            <person name="Pandit A."/>
            <person name="Bhargava A."/>
            <person name="Sureshbabu K."/>
            <person name="Batra K."/>
            <person name="Sharma T.R."/>
            <person name="Mohapatra T."/>
            <person name="Singh N.K."/>
            <person name="Messing J."/>
            <person name="Nelson A.B."/>
            <person name="Fuks G."/>
            <person name="Kavchok S."/>
            <person name="Keizer G."/>
            <person name="Linton E."/>
            <person name="Llaca V."/>
            <person name="Song R."/>
            <person name="Tanyolac B."/>
            <person name="Young S."/>
            <person name="Ho-Il K."/>
            <person name="Hahn J.H."/>
            <person name="Sangsakoo G."/>
            <person name="Vanavichit A."/>
            <person name="de Mattos Luiz.A.T."/>
            <person name="Zimmer P.D."/>
            <person name="Malone G."/>
            <person name="Dellagostin O."/>
            <person name="de Oliveira A.C."/>
            <person name="Bevan M."/>
            <person name="Bancroft I."/>
            <person name="Minx P."/>
            <person name="Cordum H."/>
            <person name="Wilson R."/>
            <person name="Cheng Z."/>
            <person name="Jin W."/>
            <person name="Jiang J."/>
            <person name="Leong S.A."/>
            <person name="Iwama H."/>
            <person name="Gojobori T."/>
            <person name="Itoh T."/>
            <person name="Niimura Y."/>
            <person name="Fujii Y."/>
            <person name="Habara T."/>
            <person name="Sakai H."/>
            <person name="Sato Y."/>
            <person name="Wilson G."/>
            <person name="Kumar K."/>
            <person name="McCouch S."/>
            <person name="Juretic N."/>
            <person name="Hoen D."/>
            <person name="Wright S."/>
            <person name="Bruskiewich R."/>
            <person name="Bureau T."/>
            <person name="Miyao A."/>
            <person name="Hirochika H."/>
            <person name="Nishikawa T."/>
            <person name="Kadowaki K."/>
            <person name="Sugiura M."/>
            <person name="Burr B."/>
            <person name="Sasaki T."/>
        </authorList>
    </citation>
    <scope>NUCLEOTIDE SEQUENCE [LARGE SCALE GENOMIC DNA]</scope>
    <source>
        <strain evidence="3">cv. Nipponbare</strain>
    </source>
</reference>
<feature type="region of interest" description="Disordered" evidence="1">
    <location>
        <begin position="197"/>
        <end position="217"/>
    </location>
</feature>
<evidence type="ECO:0000313" key="3">
    <source>
        <dbReference type="Proteomes" id="UP000000763"/>
    </source>
</evidence>
<reference evidence="3" key="2">
    <citation type="journal article" date="2008" name="Nucleic Acids Res.">
        <title>The rice annotation project database (RAP-DB): 2008 update.</title>
        <authorList>
            <consortium name="The rice annotation project (RAP)"/>
        </authorList>
    </citation>
    <scope>GENOME REANNOTATION</scope>
    <source>
        <strain evidence="3">cv. Nipponbare</strain>
    </source>
</reference>
<dbReference type="EMBL" id="AC104322">
    <property type="protein sequence ID" value="AAN09871.1"/>
    <property type="molecule type" value="Genomic_DNA"/>
</dbReference>
<evidence type="ECO:0000256" key="1">
    <source>
        <dbReference type="SAM" id="MobiDB-lite"/>
    </source>
</evidence>
<organism evidence="2 3">
    <name type="scientific">Oryza sativa subsp. japonica</name>
    <name type="common">Rice</name>
    <dbReference type="NCBI Taxonomy" id="39947"/>
    <lineage>
        <taxon>Eukaryota</taxon>
        <taxon>Viridiplantae</taxon>
        <taxon>Streptophyta</taxon>
        <taxon>Embryophyta</taxon>
        <taxon>Tracheophyta</taxon>
        <taxon>Spermatophyta</taxon>
        <taxon>Magnoliopsida</taxon>
        <taxon>Liliopsida</taxon>
        <taxon>Poales</taxon>
        <taxon>Poaceae</taxon>
        <taxon>BOP clade</taxon>
        <taxon>Oryzoideae</taxon>
        <taxon>Oryzeae</taxon>
        <taxon>Oryzinae</taxon>
        <taxon>Oryza</taxon>
        <taxon>Oryza sativa</taxon>
    </lineage>
</organism>
<proteinExistence type="predicted"/>
<dbReference type="Proteomes" id="UP000000763">
    <property type="component" value="Chromosome 10"/>
</dbReference>